<dbReference type="OrthoDB" id="370884at2759"/>
<dbReference type="Proteomes" id="UP001163046">
    <property type="component" value="Unassembled WGS sequence"/>
</dbReference>
<evidence type="ECO:0000256" key="1">
    <source>
        <dbReference type="ARBA" id="ARBA00004141"/>
    </source>
</evidence>
<reference evidence="4" key="1">
    <citation type="submission" date="2023-01" db="EMBL/GenBank/DDBJ databases">
        <title>Genome assembly of the deep-sea coral Lophelia pertusa.</title>
        <authorList>
            <person name="Herrera S."/>
            <person name="Cordes E."/>
        </authorList>
    </citation>
    <scope>NUCLEOTIDE SEQUENCE</scope>
    <source>
        <strain evidence="4">USNM1676648</strain>
        <tissue evidence="4">Polyp</tissue>
    </source>
</reference>
<accession>A0A9X0DDA7</accession>
<dbReference type="GO" id="GO:0006031">
    <property type="term" value="P:chitin biosynthetic process"/>
    <property type="evidence" value="ECO:0007669"/>
    <property type="project" value="TreeGrafter"/>
</dbReference>
<proteinExistence type="predicted"/>
<dbReference type="PANTHER" id="PTHR22914">
    <property type="entry name" value="CHITIN SYNTHASE"/>
    <property type="match status" value="1"/>
</dbReference>
<evidence type="ECO:0000256" key="2">
    <source>
        <dbReference type="ARBA" id="ARBA00022692"/>
    </source>
</evidence>
<keyword evidence="5" id="KW-1185">Reference proteome</keyword>
<dbReference type="AlphaFoldDB" id="A0A9X0DDA7"/>
<name>A0A9X0DDA7_9CNID</name>
<comment type="caution">
    <text evidence="4">The sequence shown here is derived from an EMBL/GenBank/DDBJ whole genome shotgun (WGS) entry which is preliminary data.</text>
</comment>
<dbReference type="EMBL" id="MU825397">
    <property type="protein sequence ID" value="KAJ7393824.1"/>
    <property type="molecule type" value="Genomic_DNA"/>
</dbReference>
<organism evidence="4 5">
    <name type="scientific">Desmophyllum pertusum</name>
    <dbReference type="NCBI Taxonomy" id="174260"/>
    <lineage>
        <taxon>Eukaryota</taxon>
        <taxon>Metazoa</taxon>
        <taxon>Cnidaria</taxon>
        <taxon>Anthozoa</taxon>
        <taxon>Hexacorallia</taxon>
        <taxon>Scleractinia</taxon>
        <taxon>Caryophylliina</taxon>
        <taxon>Caryophylliidae</taxon>
        <taxon>Desmophyllum</taxon>
    </lineage>
</organism>
<gene>
    <name evidence="4" type="ORF">OS493_003490</name>
</gene>
<evidence type="ECO:0000256" key="3">
    <source>
        <dbReference type="ARBA" id="ARBA00023136"/>
    </source>
</evidence>
<dbReference type="GO" id="GO:0004100">
    <property type="term" value="F:chitin synthase activity"/>
    <property type="evidence" value="ECO:0007669"/>
    <property type="project" value="InterPro"/>
</dbReference>
<keyword evidence="3" id="KW-0472">Membrane</keyword>
<protein>
    <submittedName>
        <fullName evidence="4">Uncharacterized protein</fullName>
    </submittedName>
</protein>
<evidence type="ECO:0000313" key="4">
    <source>
        <dbReference type="EMBL" id="KAJ7393824.1"/>
    </source>
</evidence>
<dbReference type="GO" id="GO:0016020">
    <property type="term" value="C:membrane"/>
    <property type="evidence" value="ECO:0007669"/>
    <property type="project" value="UniProtKB-SubCell"/>
</dbReference>
<comment type="subcellular location">
    <subcellularLocation>
        <location evidence="1">Membrane</location>
        <topology evidence="1">Multi-pass membrane protein</topology>
    </subcellularLocation>
</comment>
<dbReference type="GO" id="GO:0071944">
    <property type="term" value="C:cell periphery"/>
    <property type="evidence" value="ECO:0007669"/>
    <property type="project" value="TreeGrafter"/>
</dbReference>
<dbReference type="PANTHER" id="PTHR22914:SF41">
    <property type="entry name" value="CHITIN SYNTHASE 7"/>
    <property type="match status" value="1"/>
</dbReference>
<dbReference type="InterPro" id="IPR004835">
    <property type="entry name" value="Chitin_synth"/>
</dbReference>
<evidence type="ECO:0000313" key="5">
    <source>
        <dbReference type="Proteomes" id="UP001163046"/>
    </source>
</evidence>
<keyword evidence="2" id="KW-0812">Transmembrane</keyword>
<sequence>MAKESSLFWMPTYNGVLLEQHLLLNRRNEITDDYQVKQRELVNNSCVYICTTMYHEIEQEMEQLLHSLHDIDCAREKSKRQIESHIFFDGAIKGDVLNNYVLQLISLIPRTLKVKIEHCMKLKAPYGMQMRWRLPGGMFFHIHLKDNLRVKNKKRWSQVMYMSYVLDFKEKLNGSDR</sequence>